<keyword evidence="1" id="KW-1133">Transmembrane helix</keyword>
<proteinExistence type="predicted"/>
<protein>
    <submittedName>
        <fullName evidence="2">Uncharacterized protein</fullName>
    </submittedName>
</protein>
<comment type="caution">
    <text evidence="2">The sequence shown here is derived from an EMBL/GenBank/DDBJ whole genome shotgun (WGS) entry which is preliminary data.</text>
</comment>
<sequence length="74" mass="8131">MFKQLLGNTNFLIAFFVGIAFMIVGIQWGRGKWTRLMVHPKDQGQNGASNPWVSGGVALVLGIGCIISAFVMYR</sequence>
<dbReference type="Proteomes" id="UP000051236">
    <property type="component" value="Unassembled WGS sequence"/>
</dbReference>
<feature type="transmembrane region" description="Helical" evidence="1">
    <location>
        <begin position="51"/>
        <end position="73"/>
    </location>
</feature>
<keyword evidence="3" id="KW-1185">Reference proteome</keyword>
<reference evidence="2 3" key="1">
    <citation type="journal article" date="2015" name="Genome Announc.">
        <title>Expanding the biotechnology potential of lactobacilli through comparative genomics of 213 strains and associated genera.</title>
        <authorList>
            <person name="Sun Z."/>
            <person name="Harris H.M."/>
            <person name="McCann A."/>
            <person name="Guo C."/>
            <person name="Argimon S."/>
            <person name="Zhang W."/>
            <person name="Yang X."/>
            <person name="Jeffery I.B."/>
            <person name="Cooney J.C."/>
            <person name="Kagawa T.F."/>
            <person name="Liu W."/>
            <person name="Song Y."/>
            <person name="Salvetti E."/>
            <person name="Wrobel A."/>
            <person name="Rasinkangas P."/>
            <person name="Parkhill J."/>
            <person name="Rea M.C."/>
            <person name="O'Sullivan O."/>
            <person name="Ritari J."/>
            <person name="Douillard F.P."/>
            <person name="Paul Ross R."/>
            <person name="Yang R."/>
            <person name="Briner A.E."/>
            <person name="Felis G.E."/>
            <person name="de Vos W.M."/>
            <person name="Barrangou R."/>
            <person name="Klaenhammer T.R."/>
            <person name="Caufield P.W."/>
            <person name="Cui Y."/>
            <person name="Zhang H."/>
            <person name="O'Toole P.W."/>
        </authorList>
    </citation>
    <scope>NUCLEOTIDE SEQUENCE [LARGE SCALE GENOMIC DNA]</scope>
    <source>
        <strain evidence="2 3">DSM 18527</strain>
    </source>
</reference>
<dbReference type="RefSeq" id="WP_035450687.1">
    <property type="nucleotide sequence ID" value="NZ_AZGA01000088.1"/>
</dbReference>
<organism evidence="2 3">
    <name type="scientific">Agrilactobacillus composti DSM 18527 = JCM 14202</name>
    <dbReference type="NCBI Taxonomy" id="1423734"/>
    <lineage>
        <taxon>Bacteria</taxon>
        <taxon>Bacillati</taxon>
        <taxon>Bacillota</taxon>
        <taxon>Bacilli</taxon>
        <taxon>Lactobacillales</taxon>
        <taxon>Lactobacillaceae</taxon>
        <taxon>Agrilactobacillus</taxon>
    </lineage>
</organism>
<feature type="transmembrane region" description="Helical" evidence="1">
    <location>
        <begin position="12"/>
        <end position="31"/>
    </location>
</feature>
<evidence type="ECO:0000256" key="1">
    <source>
        <dbReference type="SAM" id="Phobius"/>
    </source>
</evidence>
<keyword evidence="1" id="KW-0812">Transmembrane</keyword>
<gene>
    <name evidence="2" type="ORF">FC83_GL001691</name>
</gene>
<dbReference type="AlphaFoldDB" id="X0PLQ9"/>
<dbReference type="EMBL" id="AZGA01000088">
    <property type="protein sequence ID" value="KRM30556.1"/>
    <property type="molecule type" value="Genomic_DNA"/>
</dbReference>
<evidence type="ECO:0000313" key="2">
    <source>
        <dbReference type="EMBL" id="KRM30556.1"/>
    </source>
</evidence>
<keyword evidence="1" id="KW-0472">Membrane</keyword>
<name>X0PLQ9_9LACO</name>
<accession>X0PLQ9</accession>
<evidence type="ECO:0000313" key="3">
    <source>
        <dbReference type="Proteomes" id="UP000051236"/>
    </source>
</evidence>
<dbReference type="PATRIC" id="fig|1423734.3.peg.1710"/>